<dbReference type="InterPro" id="IPR000352">
    <property type="entry name" value="Pep_chain_release_fac_I"/>
</dbReference>
<dbReference type="OrthoDB" id="9806673at2"/>
<dbReference type="InterPro" id="IPR004373">
    <property type="entry name" value="RF-1"/>
</dbReference>
<dbReference type="PANTHER" id="PTHR43804">
    <property type="entry name" value="LD18447P"/>
    <property type="match status" value="1"/>
</dbReference>
<dbReference type="FunFam" id="3.30.70.1660:FF:000002">
    <property type="entry name" value="Peptide chain release factor 1"/>
    <property type="match status" value="1"/>
</dbReference>
<dbReference type="FunFam" id="3.30.160.20:FF:000004">
    <property type="entry name" value="Peptide chain release factor 1"/>
    <property type="match status" value="1"/>
</dbReference>
<evidence type="ECO:0000256" key="5">
    <source>
        <dbReference type="ARBA" id="ARBA00022490"/>
    </source>
</evidence>
<keyword evidence="12" id="KW-1185">Reference proteome</keyword>
<keyword evidence="5 8" id="KW-0963">Cytoplasm</keyword>
<dbReference type="PANTHER" id="PTHR43804:SF7">
    <property type="entry name" value="LD18447P"/>
    <property type="match status" value="1"/>
</dbReference>
<dbReference type="RefSeq" id="WP_106777308.1">
    <property type="nucleotide sequence ID" value="NZ_JYGE01000007.1"/>
</dbReference>
<dbReference type="Gene3D" id="3.30.160.20">
    <property type="match status" value="1"/>
</dbReference>
<dbReference type="SMART" id="SM00937">
    <property type="entry name" value="PCRF"/>
    <property type="match status" value="1"/>
</dbReference>
<dbReference type="EMBL" id="JYGE01000007">
    <property type="protein sequence ID" value="PSJ30818.1"/>
    <property type="molecule type" value="Genomic_DNA"/>
</dbReference>
<dbReference type="Gene3D" id="3.30.70.1660">
    <property type="match status" value="1"/>
</dbReference>
<evidence type="ECO:0000256" key="7">
    <source>
        <dbReference type="ARBA" id="ARBA00050039"/>
    </source>
</evidence>
<evidence type="ECO:0000256" key="4">
    <source>
        <dbReference type="ARBA" id="ARBA00022481"/>
    </source>
</evidence>
<dbReference type="NCBIfam" id="TIGR00019">
    <property type="entry name" value="prfA"/>
    <property type="match status" value="1"/>
</dbReference>
<keyword evidence="9" id="KW-0175">Coiled coil</keyword>
<dbReference type="Proteomes" id="UP000241434">
    <property type="component" value="Unassembled WGS sequence"/>
</dbReference>
<dbReference type="Pfam" id="PF00472">
    <property type="entry name" value="RF-1"/>
    <property type="match status" value="1"/>
</dbReference>
<keyword evidence="4 8" id="KW-0488">Methylation</keyword>
<evidence type="ECO:0000313" key="11">
    <source>
        <dbReference type="EMBL" id="PSJ30818.1"/>
    </source>
</evidence>
<dbReference type="Pfam" id="PF03462">
    <property type="entry name" value="PCRF"/>
    <property type="match status" value="1"/>
</dbReference>
<evidence type="ECO:0000256" key="9">
    <source>
        <dbReference type="SAM" id="Coils"/>
    </source>
</evidence>
<reference evidence="11" key="1">
    <citation type="thesis" date="2015" institute="Rutgers" country="The State University of New Jersey, 14 College Farm Rd., New Brunswick, NJ, USA">
        <title>Ammonia toxicity in bacteria and its implications for treatment of and resource recovery from highly nitrogenous organic wastes.</title>
        <authorList>
            <person name="Luther A.K."/>
        </authorList>
    </citation>
    <scope>NUCLEOTIDE SEQUENCE</scope>
    <source>
        <strain evidence="11">RT-10B</strain>
    </source>
</reference>
<feature type="coiled-coil region" evidence="9">
    <location>
        <begin position="62"/>
        <end position="94"/>
    </location>
</feature>
<evidence type="ECO:0000256" key="6">
    <source>
        <dbReference type="ARBA" id="ARBA00022917"/>
    </source>
</evidence>
<dbReference type="SUPFAM" id="SSF75620">
    <property type="entry name" value="Release factor"/>
    <property type="match status" value="1"/>
</dbReference>
<dbReference type="InterPro" id="IPR050057">
    <property type="entry name" value="Prokaryotic/Mito_RF"/>
</dbReference>
<evidence type="ECO:0000259" key="10">
    <source>
        <dbReference type="PROSITE" id="PS00745"/>
    </source>
</evidence>
<dbReference type="GO" id="GO:0016149">
    <property type="term" value="F:translation release factor activity, codon specific"/>
    <property type="evidence" value="ECO:0007669"/>
    <property type="project" value="UniProtKB-UniRule"/>
</dbReference>
<dbReference type="GO" id="GO:0005829">
    <property type="term" value="C:cytosol"/>
    <property type="evidence" value="ECO:0007669"/>
    <property type="project" value="UniProtKB-ARBA"/>
</dbReference>
<evidence type="ECO:0000256" key="8">
    <source>
        <dbReference type="HAMAP-Rule" id="MF_00093"/>
    </source>
</evidence>
<sequence>MLNKLKILEDKYLELSEKVADPEIISDQPTWQKLMKETSELEPIVMKYKEYRAASDLIAESKEILEEESDEDLRELAKLELSEAEASLKEVEKELKVLLVPKDPNDEKNVIVEVRGGAGGDEAALFAADLLRMYSRYAERRGWKTTLMSSNETGVGGFKEVSFMIKGKGAYSRLKYESGVHRVQRIPSTESGGRIHTSTATVAVLPEVEDVEIQLNPEDVRVDVFRASGNGGQCVNTTDSAVRLTHVPTGEVVSCQDEKSQLKNKEKAMKVLKARLYDKALSEQQKGIAEERKSQVGTGDRSERIRTYNFPQGRVSDHRINLTLYKLDSFLDGDLDEMIDALITVDQTEKMSSF</sequence>
<dbReference type="Gene3D" id="6.10.140.1950">
    <property type="match status" value="1"/>
</dbReference>
<evidence type="ECO:0000256" key="2">
    <source>
        <dbReference type="ARBA" id="ARBA00004496"/>
    </source>
</evidence>
<dbReference type="AlphaFoldDB" id="A0A2P7PYN5"/>
<organism evidence="11 12">
    <name type="scientific">Peptostreptococcus russellii</name>
    <dbReference type="NCBI Taxonomy" id="215200"/>
    <lineage>
        <taxon>Bacteria</taxon>
        <taxon>Bacillati</taxon>
        <taxon>Bacillota</taxon>
        <taxon>Clostridia</taxon>
        <taxon>Peptostreptococcales</taxon>
        <taxon>Peptostreptococcaceae</taxon>
        <taxon>Peptostreptococcus</taxon>
    </lineage>
</organism>
<gene>
    <name evidence="8" type="primary">prfA</name>
    <name evidence="11" type="ORF">UF10_08095</name>
</gene>
<accession>A0A2P7PYN5</accession>
<dbReference type="InterPro" id="IPR005139">
    <property type="entry name" value="PCRF"/>
</dbReference>
<evidence type="ECO:0000256" key="3">
    <source>
        <dbReference type="ARBA" id="ARBA00010835"/>
    </source>
</evidence>
<protein>
    <recommendedName>
        <fullName evidence="7 8">Peptide chain release factor 1</fullName>
        <shortName evidence="8">RF-1</shortName>
    </recommendedName>
</protein>
<name>A0A2P7PYN5_9FIRM</name>
<dbReference type="InterPro" id="IPR045853">
    <property type="entry name" value="Pep_chain_release_fac_I_sf"/>
</dbReference>
<feature type="domain" description="Prokaryotic-type class I peptide chain release factors" evidence="10">
    <location>
        <begin position="226"/>
        <end position="242"/>
    </location>
</feature>
<dbReference type="FunFam" id="3.30.70.1660:FF:000004">
    <property type="entry name" value="Peptide chain release factor 1"/>
    <property type="match status" value="1"/>
</dbReference>
<evidence type="ECO:0000256" key="1">
    <source>
        <dbReference type="ARBA" id="ARBA00002986"/>
    </source>
</evidence>
<proteinExistence type="inferred from homology"/>
<comment type="similarity">
    <text evidence="3 8">Belongs to the prokaryotic/mitochondrial release factor family.</text>
</comment>
<dbReference type="NCBIfam" id="NF001859">
    <property type="entry name" value="PRK00591.1"/>
    <property type="match status" value="1"/>
</dbReference>
<dbReference type="PROSITE" id="PS00745">
    <property type="entry name" value="RF_PROK_I"/>
    <property type="match status" value="1"/>
</dbReference>
<comment type="caution">
    <text evidence="11">The sequence shown here is derived from an EMBL/GenBank/DDBJ whole genome shotgun (WGS) entry which is preliminary data.</text>
</comment>
<feature type="modified residue" description="N5-methylglutamine" evidence="8">
    <location>
        <position position="233"/>
    </location>
</feature>
<evidence type="ECO:0000313" key="12">
    <source>
        <dbReference type="Proteomes" id="UP000241434"/>
    </source>
</evidence>
<comment type="subcellular location">
    <subcellularLocation>
        <location evidence="2 8">Cytoplasm</location>
    </subcellularLocation>
</comment>
<keyword evidence="6 8" id="KW-0648">Protein biosynthesis</keyword>
<comment type="function">
    <text evidence="1 8">Peptide chain release factor 1 directs the termination of translation in response to the peptide chain termination codons UAG and UAA.</text>
</comment>
<dbReference type="HAMAP" id="MF_00093">
    <property type="entry name" value="Rel_fac_1"/>
    <property type="match status" value="1"/>
</dbReference>
<comment type="PTM">
    <text evidence="8">Methylated by PrmC. Methylation increases the termination efficiency of RF1.</text>
</comment>